<reference evidence="6" key="2">
    <citation type="journal article" date="2014" name="Phytochemistry">
        <title>Characterization of two genes for the biosynthesis of abietane-type diterpenes in rosemary (Rosmarinus officinalis) glandular trichomes.</title>
        <authorList>
            <person name="Bruckner K."/>
            <person name="Bozic D."/>
            <person name="Manzano D."/>
            <person name="Papaefthimiou D."/>
            <person name="Pateraki I."/>
            <person name="Scheler U."/>
            <person name="Ferrer A."/>
            <person name="de Vos R.C."/>
            <person name="Kanellis A.K."/>
            <person name="Tissier A."/>
        </authorList>
    </citation>
    <scope>NUCLEOTIDE SEQUENCE</scope>
</reference>
<dbReference type="Gene3D" id="1.10.600.10">
    <property type="entry name" value="Farnesyl Diphosphate Synthase"/>
    <property type="match status" value="1"/>
</dbReference>
<sequence>MTSMSSLNLSRAPAISRRLQLPAKVQLPEFYAVCSWLNNSSKHTPLSCHIHRKQLSKVTKCRVASLDASQVSEKGTSSPVQTPEEVNEKIENYIEYIKNLLTTSGDGRISVSPYDTSIVALIKDLKGRDTPQFPSCLEWIAQHQMADGSWGDEFFCIYDRILNTLACVVALKSWNVHADMIEKGVTYVNENVQKLEDGNLEHMTSGFEIVVPALVQRAQDLGIQGLPYDHPLIKEIANTKEGRLKKIPKDMIYQKPTTLLFSLEGLGDLEWEKILKLQSGDGSFLTSPSSTAHVFMKTKDEKCLKFIENAVKNCNGGAPHTYPVDVFARLWAVDRLQRLGISRFFQQEIKYFLDHINSVWTENGVFSGRDSEFCDIDDTSMGIRLLKMHGYDIDPNALEHFKQQDGKFSCYGGQMIESASPIYNLYRAAQLRFPGEEILEEATKFAYNFLQEKIANDQFQEKWVISDHLIDEVKLGLKMPWYATLPRVEAAYYLQYYAGCGDVWIGKVFYRMPEISNDTYKKLAILDFNRCQAQHQFEWIYMQEWYHRSSVSEFGISKKDLLRAYFLAAATIFEPERTQERLVWAKTQIVSGMITSFVNSGTTLSLHQKTALLSQIGHNFDGLDEIISAMKDHGLAATLLTTFQQLLDGFDRYTRHQLKNAWSQWFMKLQQGEASGGEDAELLANTLNICAGLIAFNEDVLSHHEYTTLSTLTNKICKRLTQIQDKKTLEVVDGSIKDKELEKDIQMLVKLVLEENGGGVDRNIKHTFLSVFKTFYYNAYHDDETTDVHIFKVLFGPVV</sequence>
<reference evidence="6" key="1">
    <citation type="submission" date="2013-11" db="EMBL/GenBank/DDBJ databases">
        <authorList>
            <person name="Brueckner K."/>
            <person name="Manzano D."/>
            <person name="Tissier A."/>
        </authorList>
    </citation>
    <scope>NUCLEOTIDE SEQUENCE</scope>
</reference>
<accession>W8QQT6</accession>
<evidence type="ECO:0000256" key="3">
    <source>
        <dbReference type="ARBA" id="ARBA00022640"/>
    </source>
</evidence>
<protein>
    <submittedName>
        <fullName evidence="6">Copalyl diphosphate synthase</fullName>
    </submittedName>
</protein>
<comment type="subcellular location">
    <subcellularLocation>
        <location evidence="1">Plastid</location>
    </subcellularLocation>
</comment>
<dbReference type="Gene3D" id="1.50.10.130">
    <property type="entry name" value="Terpene synthase, N-terminal domain"/>
    <property type="match status" value="1"/>
</dbReference>
<dbReference type="FunFam" id="1.50.10.130:FF:000002">
    <property type="entry name" value="Ent-copalyl diphosphate synthase, chloroplastic"/>
    <property type="match status" value="1"/>
</dbReference>
<keyword evidence="4" id="KW-0809">Transit peptide</keyword>
<feature type="domain" description="Terpene synthase N-terminal" evidence="5">
    <location>
        <begin position="270"/>
        <end position="473"/>
    </location>
</feature>
<dbReference type="PANTHER" id="PTHR31739:SF30">
    <property type="entry name" value="COPAL-8-OL DIPHOSPHATE HYDRATASE, CHLOROPLASTIC"/>
    <property type="match status" value="1"/>
</dbReference>
<evidence type="ECO:0000256" key="1">
    <source>
        <dbReference type="ARBA" id="ARBA00004474"/>
    </source>
</evidence>
<dbReference type="EMBL" id="KF805857">
    <property type="protein sequence ID" value="AHL67261.1"/>
    <property type="molecule type" value="mRNA"/>
</dbReference>
<dbReference type="SMR" id="W8QQT6"/>
<dbReference type="SFLD" id="SFLDG01014">
    <property type="entry name" value="Terpene_Cyclase_Like_1_N-term"/>
    <property type="match status" value="1"/>
</dbReference>
<dbReference type="Gene3D" id="1.50.10.160">
    <property type="match status" value="1"/>
</dbReference>
<evidence type="ECO:0000313" key="6">
    <source>
        <dbReference type="EMBL" id="AHL67261.1"/>
    </source>
</evidence>
<dbReference type="SFLD" id="SFLDG01605">
    <property type="entry name" value="Terpene_Cyclase_Like_1_N-term"/>
    <property type="match status" value="1"/>
</dbReference>
<dbReference type="InterPro" id="IPR008930">
    <property type="entry name" value="Terpenoid_cyclase/PrenylTrfase"/>
</dbReference>
<name>W8QQT6_ROSOF</name>
<evidence type="ECO:0000256" key="4">
    <source>
        <dbReference type="ARBA" id="ARBA00022946"/>
    </source>
</evidence>
<dbReference type="PANTHER" id="PTHR31739">
    <property type="entry name" value="ENT-COPALYL DIPHOSPHATE SYNTHASE, CHLOROPLASTIC"/>
    <property type="match status" value="1"/>
</dbReference>
<dbReference type="InterPro" id="IPR036965">
    <property type="entry name" value="Terpene_synth_N_sf"/>
</dbReference>
<dbReference type="InterPro" id="IPR008949">
    <property type="entry name" value="Isoprenoid_synthase_dom_sf"/>
</dbReference>
<gene>
    <name evidence="6" type="primary">CPS1</name>
</gene>
<organism evidence="6">
    <name type="scientific">Rosmarinus officinalis</name>
    <name type="common">Rosemary</name>
    <name type="synonym">Salvia rosmarinus</name>
    <dbReference type="NCBI Taxonomy" id="39367"/>
    <lineage>
        <taxon>Eukaryota</taxon>
        <taxon>Viridiplantae</taxon>
        <taxon>Streptophyta</taxon>
        <taxon>Embryophyta</taxon>
        <taxon>Tracheophyta</taxon>
        <taxon>Spermatophyta</taxon>
        <taxon>Magnoliopsida</taxon>
        <taxon>eudicotyledons</taxon>
        <taxon>Gunneridae</taxon>
        <taxon>Pentapetalae</taxon>
        <taxon>asterids</taxon>
        <taxon>lamiids</taxon>
        <taxon>Lamiales</taxon>
        <taxon>Lamiaceae</taxon>
        <taxon>Nepetoideae</taxon>
        <taxon>Mentheae</taxon>
        <taxon>Salviinae</taxon>
        <taxon>Salvia</taxon>
        <taxon>Salvia subgen. Rosmarinus</taxon>
    </lineage>
</organism>
<dbReference type="SUPFAM" id="SSF48576">
    <property type="entry name" value="Terpenoid synthases"/>
    <property type="match status" value="1"/>
</dbReference>
<keyword evidence="2" id="KW-0150">Chloroplast</keyword>
<dbReference type="InterPro" id="IPR050148">
    <property type="entry name" value="Terpene_synthase-like"/>
</dbReference>
<evidence type="ECO:0000259" key="5">
    <source>
        <dbReference type="Pfam" id="PF01397"/>
    </source>
</evidence>
<proteinExistence type="evidence at transcript level"/>
<dbReference type="GO" id="GO:0009686">
    <property type="term" value="P:gibberellin biosynthetic process"/>
    <property type="evidence" value="ECO:0007669"/>
    <property type="project" value="TreeGrafter"/>
</dbReference>
<evidence type="ECO:0000256" key="2">
    <source>
        <dbReference type="ARBA" id="ARBA00022528"/>
    </source>
</evidence>
<keyword evidence="3" id="KW-0934">Plastid</keyword>
<dbReference type="AlphaFoldDB" id="W8QQT6"/>
<dbReference type="BRENDA" id="5.5.1.12">
    <property type="organism ID" value="13767"/>
</dbReference>
<dbReference type="GO" id="GO:0009507">
    <property type="term" value="C:chloroplast"/>
    <property type="evidence" value="ECO:0007669"/>
    <property type="project" value="TreeGrafter"/>
</dbReference>
<dbReference type="InterPro" id="IPR001906">
    <property type="entry name" value="Terpene_synth_N"/>
</dbReference>
<dbReference type="SUPFAM" id="SSF48239">
    <property type="entry name" value="Terpenoid cyclases/Protein prenyltransferases"/>
    <property type="match status" value="2"/>
</dbReference>
<dbReference type="GO" id="GO:0000287">
    <property type="term" value="F:magnesium ion binding"/>
    <property type="evidence" value="ECO:0007669"/>
    <property type="project" value="TreeGrafter"/>
</dbReference>
<dbReference type="Pfam" id="PF01397">
    <property type="entry name" value="Terpene_synth"/>
    <property type="match status" value="1"/>
</dbReference>
<dbReference type="GO" id="GO:0010333">
    <property type="term" value="F:terpene synthase activity"/>
    <property type="evidence" value="ECO:0007669"/>
    <property type="project" value="InterPro"/>
</dbReference>